<keyword evidence="3 6" id="KW-0812">Transmembrane</keyword>
<dbReference type="EMBL" id="VIIS01000340">
    <property type="protein sequence ID" value="KAF0310155.1"/>
    <property type="molecule type" value="Genomic_DNA"/>
</dbReference>
<name>A0A6A4WTL7_AMPAM</name>
<dbReference type="InterPro" id="IPR000301">
    <property type="entry name" value="Tetraspanin_animals"/>
</dbReference>
<evidence type="ECO:0000256" key="3">
    <source>
        <dbReference type="ARBA" id="ARBA00022692"/>
    </source>
</evidence>
<comment type="subcellular location">
    <subcellularLocation>
        <location evidence="1 6">Membrane</location>
        <topology evidence="1 6">Multi-pass membrane protein</topology>
    </subcellularLocation>
</comment>
<keyword evidence="5 6" id="KW-0472">Membrane</keyword>
<accession>A0A6A4WTL7</accession>
<dbReference type="Pfam" id="PF00335">
    <property type="entry name" value="Tetraspanin"/>
    <property type="match status" value="1"/>
</dbReference>
<dbReference type="CDD" id="cd03127">
    <property type="entry name" value="tetraspanin_LEL"/>
    <property type="match status" value="1"/>
</dbReference>
<dbReference type="Gene3D" id="1.10.1450.10">
    <property type="entry name" value="Tetraspanin"/>
    <property type="match status" value="1"/>
</dbReference>
<evidence type="ECO:0000256" key="5">
    <source>
        <dbReference type="ARBA" id="ARBA00023136"/>
    </source>
</evidence>
<dbReference type="SUPFAM" id="SSF48652">
    <property type="entry name" value="Tetraspanin"/>
    <property type="match status" value="1"/>
</dbReference>
<sequence length="235" mass="24109">MGCSSALRGALLAEAVLVFAGGLLLLVVGADALVSDGSRAAVLAGVLLARGAAWLLVTAGLLLMLLATLGGMGAALRHRGLTIAFCVLSGLLLVVTLLAAVTAMVMTGPASDQLETALFRSMAEYGEDGAVTNGWDLLQSGFHCCGVIDGDDWRRNGSLPAAVPWSCCRRFANGTVMACEEQPDGADSFFSTGCLSAARQLLTTEGWLIGGTTIGLTALLIASIVAGCCFIRTRK</sequence>
<dbReference type="PANTHER" id="PTHR19282:SF544">
    <property type="entry name" value="TETRASPANIN"/>
    <property type="match status" value="1"/>
</dbReference>
<gene>
    <name evidence="7" type="primary">TSPAN11_3</name>
    <name evidence="7" type="ORF">FJT64_018781</name>
</gene>
<organism evidence="7 8">
    <name type="scientific">Amphibalanus amphitrite</name>
    <name type="common">Striped barnacle</name>
    <name type="synonym">Balanus amphitrite</name>
    <dbReference type="NCBI Taxonomy" id="1232801"/>
    <lineage>
        <taxon>Eukaryota</taxon>
        <taxon>Metazoa</taxon>
        <taxon>Ecdysozoa</taxon>
        <taxon>Arthropoda</taxon>
        <taxon>Crustacea</taxon>
        <taxon>Multicrustacea</taxon>
        <taxon>Cirripedia</taxon>
        <taxon>Thoracica</taxon>
        <taxon>Thoracicalcarea</taxon>
        <taxon>Balanomorpha</taxon>
        <taxon>Balanoidea</taxon>
        <taxon>Balanidae</taxon>
        <taxon>Amphibalaninae</taxon>
        <taxon>Amphibalanus</taxon>
    </lineage>
</organism>
<protein>
    <recommendedName>
        <fullName evidence="6">Tetraspanin</fullName>
    </recommendedName>
</protein>
<dbReference type="PIRSF" id="PIRSF002419">
    <property type="entry name" value="Tetraspanin"/>
    <property type="match status" value="1"/>
</dbReference>
<evidence type="ECO:0000256" key="1">
    <source>
        <dbReference type="ARBA" id="ARBA00004141"/>
    </source>
</evidence>
<evidence type="ECO:0000313" key="8">
    <source>
        <dbReference type="Proteomes" id="UP000440578"/>
    </source>
</evidence>
<comment type="similarity">
    <text evidence="2 6">Belongs to the tetraspanin (TM4SF) family.</text>
</comment>
<feature type="transmembrane region" description="Helical" evidence="6">
    <location>
        <begin position="40"/>
        <end position="69"/>
    </location>
</feature>
<keyword evidence="4 6" id="KW-1133">Transmembrane helix</keyword>
<comment type="caution">
    <text evidence="7">The sequence shown here is derived from an EMBL/GenBank/DDBJ whole genome shotgun (WGS) entry which is preliminary data.</text>
</comment>
<dbReference type="PRINTS" id="PR00259">
    <property type="entry name" value="TMFOUR"/>
</dbReference>
<feature type="transmembrane region" description="Helical" evidence="6">
    <location>
        <begin position="207"/>
        <end position="231"/>
    </location>
</feature>
<feature type="transmembrane region" description="Helical" evidence="6">
    <location>
        <begin position="81"/>
        <end position="106"/>
    </location>
</feature>
<evidence type="ECO:0000313" key="7">
    <source>
        <dbReference type="EMBL" id="KAF0310155.1"/>
    </source>
</evidence>
<dbReference type="InterPro" id="IPR008952">
    <property type="entry name" value="Tetraspanin_EC2_sf"/>
</dbReference>
<evidence type="ECO:0000256" key="2">
    <source>
        <dbReference type="ARBA" id="ARBA00006840"/>
    </source>
</evidence>
<dbReference type="GO" id="GO:0005886">
    <property type="term" value="C:plasma membrane"/>
    <property type="evidence" value="ECO:0007669"/>
    <property type="project" value="TreeGrafter"/>
</dbReference>
<dbReference type="AlphaFoldDB" id="A0A6A4WTL7"/>
<keyword evidence="8" id="KW-1185">Reference proteome</keyword>
<feature type="transmembrane region" description="Helical" evidence="6">
    <location>
        <begin position="12"/>
        <end position="34"/>
    </location>
</feature>
<evidence type="ECO:0000256" key="4">
    <source>
        <dbReference type="ARBA" id="ARBA00022989"/>
    </source>
</evidence>
<dbReference type="Proteomes" id="UP000440578">
    <property type="component" value="Unassembled WGS sequence"/>
</dbReference>
<dbReference type="PANTHER" id="PTHR19282">
    <property type="entry name" value="TETRASPANIN"/>
    <property type="match status" value="1"/>
</dbReference>
<reference evidence="7 8" key="1">
    <citation type="submission" date="2019-07" db="EMBL/GenBank/DDBJ databases">
        <title>Draft genome assembly of a fouling barnacle, Amphibalanus amphitrite (Darwin, 1854): The first reference genome for Thecostraca.</title>
        <authorList>
            <person name="Kim W."/>
        </authorList>
    </citation>
    <scope>NUCLEOTIDE SEQUENCE [LARGE SCALE GENOMIC DNA]</scope>
    <source>
        <strain evidence="7">SNU_AA5</strain>
        <tissue evidence="7">Soma without cirri and trophi</tissue>
    </source>
</reference>
<dbReference type="InterPro" id="IPR018499">
    <property type="entry name" value="Tetraspanin/Peripherin"/>
</dbReference>
<evidence type="ECO:0000256" key="6">
    <source>
        <dbReference type="RuleBase" id="RU361218"/>
    </source>
</evidence>
<proteinExistence type="inferred from homology"/>
<dbReference type="OrthoDB" id="432835at2759"/>